<gene>
    <name evidence="3 7" type="primary">purE</name>
    <name evidence="7" type="ORF">GTO91_12295</name>
</gene>
<accession>A0A845L6P4</accession>
<feature type="domain" description="PurE" evidence="6">
    <location>
        <begin position="8"/>
        <end position="157"/>
    </location>
</feature>
<organism evidence="7 8">
    <name type="scientific">Heliomicrobium undosum</name>
    <dbReference type="NCBI Taxonomy" id="121734"/>
    <lineage>
        <taxon>Bacteria</taxon>
        <taxon>Bacillati</taxon>
        <taxon>Bacillota</taxon>
        <taxon>Clostridia</taxon>
        <taxon>Eubacteriales</taxon>
        <taxon>Heliobacteriaceae</taxon>
        <taxon>Heliomicrobium</taxon>
    </lineage>
</organism>
<evidence type="ECO:0000256" key="2">
    <source>
        <dbReference type="ARBA" id="ARBA00023235"/>
    </source>
</evidence>
<sequence>MSQLTDKPLVGIIMGSDSDLKVMRDAAEALEEFGVKSEMIVASAHRTPDRAARYAQTAEERGIEVLIAGAGMAAHLPGVIAAFTVLPVIGVPLQSGALRGWDSLLAIAQMPPGVPVATVAVDGAKNAGLLAVQILGGKHPHLREKFKAYKEKMVRQVEKKDANLGDPRPVF</sequence>
<dbReference type="NCBIfam" id="TIGR01162">
    <property type="entry name" value="purE"/>
    <property type="match status" value="1"/>
</dbReference>
<evidence type="ECO:0000256" key="1">
    <source>
        <dbReference type="ARBA" id="ARBA00022755"/>
    </source>
</evidence>
<keyword evidence="2 3" id="KW-0413">Isomerase</keyword>
<evidence type="ECO:0000256" key="3">
    <source>
        <dbReference type="HAMAP-Rule" id="MF_01929"/>
    </source>
</evidence>
<dbReference type="SMART" id="SM01001">
    <property type="entry name" value="AIRC"/>
    <property type="match status" value="1"/>
</dbReference>
<dbReference type="GO" id="GO:0016829">
    <property type="term" value="F:lyase activity"/>
    <property type="evidence" value="ECO:0007669"/>
    <property type="project" value="UniProtKB-KW"/>
</dbReference>
<proteinExistence type="inferred from homology"/>
<feature type="binding site" evidence="3 5">
    <location>
        <position position="46"/>
    </location>
    <ligand>
        <name>substrate</name>
    </ligand>
</feature>
<evidence type="ECO:0000256" key="4">
    <source>
        <dbReference type="PIRNR" id="PIRNR001338"/>
    </source>
</evidence>
<dbReference type="GO" id="GO:0034023">
    <property type="term" value="F:5-(carboxyamino)imidazole ribonucleotide mutase activity"/>
    <property type="evidence" value="ECO:0007669"/>
    <property type="project" value="UniProtKB-UniRule"/>
</dbReference>
<dbReference type="HAMAP" id="MF_01929">
    <property type="entry name" value="PurE_classI"/>
    <property type="match status" value="1"/>
</dbReference>
<dbReference type="InterPro" id="IPR033747">
    <property type="entry name" value="PurE_ClassI"/>
</dbReference>
<dbReference type="InterPro" id="IPR000031">
    <property type="entry name" value="PurE_dom"/>
</dbReference>
<dbReference type="EMBL" id="WXEY01000014">
    <property type="protein sequence ID" value="MZP30494.1"/>
    <property type="molecule type" value="Genomic_DNA"/>
</dbReference>
<comment type="pathway">
    <text evidence="3 4">Purine metabolism; IMP biosynthesis via de novo pathway; 5-amino-1-(5-phospho-D-ribosyl)imidazole-4-carboxylate from 5-amino-1-(5-phospho-D-ribosyl)imidazole (N5-CAIR route): step 2/2.</text>
</comment>
<dbReference type="PANTHER" id="PTHR23046">
    <property type="entry name" value="PHOSPHORIBOSYLAMINOIMIDAZOLE CARBOXYLASE CATALYTIC SUBUNIT"/>
    <property type="match status" value="1"/>
</dbReference>
<dbReference type="Pfam" id="PF00731">
    <property type="entry name" value="AIRC"/>
    <property type="match status" value="1"/>
</dbReference>
<comment type="similarity">
    <text evidence="3">Belongs to the AIR carboxylase family. Class I subfamily.</text>
</comment>
<dbReference type="RefSeq" id="WP_161259019.1">
    <property type="nucleotide sequence ID" value="NZ_WXEY01000014.1"/>
</dbReference>
<dbReference type="PANTHER" id="PTHR23046:SF2">
    <property type="entry name" value="PHOSPHORIBOSYLAMINOIMIDAZOLE CARBOXYLASE"/>
    <property type="match status" value="1"/>
</dbReference>
<evidence type="ECO:0000313" key="8">
    <source>
        <dbReference type="Proteomes" id="UP000463470"/>
    </source>
</evidence>
<keyword evidence="1 3" id="KW-0658">Purine biosynthesis</keyword>
<keyword evidence="8" id="KW-1185">Reference proteome</keyword>
<comment type="catalytic activity">
    <reaction evidence="3 4">
        <text>5-carboxyamino-1-(5-phospho-D-ribosyl)imidazole + H(+) = 5-amino-1-(5-phospho-D-ribosyl)imidazole-4-carboxylate</text>
        <dbReference type="Rhea" id="RHEA:13193"/>
        <dbReference type="ChEBI" id="CHEBI:15378"/>
        <dbReference type="ChEBI" id="CHEBI:58730"/>
        <dbReference type="ChEBI" id="CHEBI:77657"/>
        <dbReference type="EC" id="5.4.99.18"/>
    </reaction>
</comment>
<evidence type="ECO:0000259" key="6">
    <source>
        <dbReference type="SMART" id="SM01001"/>
    </source>
</evidence>
<dbReference type="Proteomes" id="UP000463470">
    <property type="component" value="Unassembled WGS sequence"/>
</dbReference>
<dbReference type="EC" id="5.4.99.18" evidence="3 4"/>
<dbReference type="PIRSF" id="PIRSF001338">
    <property type="entry name" value="AIR_carboxylase"/>
    <property type="match status" value="1"/>
</dbReference>
<dbReference type="AlphaFoldDB" id="A0A845L6P4"/>
<feature type="binding site" evidence="3 5">
    <location>
        <position position="16"/>
    </location>
    <ligand>
        <name>substrate</name>
    </ligand>
</feature>
<dbReference type="OrthoDB" id="9791908at2"/>
<reference evidence="7 8" key="1">
    <citation type="submission" date="2020-01" db="EMBL/GenBank/DDBJ databases">
        <title>Whole-genome sequence of Heliobacterium undosum DSM 13378.</title>
        <authorList>
            <person name="Kyndt J.A."/>
            <person name="Meyer T.E."/>
        </authorList>
    </citation>
    <scope>NUCLEOTIDE SEQUENCE [LARGE SCALE GENOMIC DNA]</scope>
    <source>
        <strain evidence="7 8">DSM 13378</strain>
    </source>
</reference>
<dbReference type="SUPFAM" id="SSF52255">
    <property type="entry name" value="N5-CAIR mutase (phosphoribosylaminoimidazole carboxylase, PurE)"/>
    <property type="match status" value="1"/>
</dbReference>
<dbReference type="Gene3D" id="3.40.50.1970">
    <property type="match status" value="1"/>
</dbReference>
<name>A0A845L6P4_9FIRM</name>
<comment type="function">
    <text evidence="3 4">Catalyzes the conversion of N5-carboxyaminoimidazole ribonucleotide (N5-CAIR) to 4-carboxy-5-aminoimidazole ribonucleotide (CAIR).</text>
</comment>
<comment type="caution">
    <text evidence="7">The sequence shown here is derived from an EMBL/GenBank/DDBJ whole genome shotgun (WGS) entry which is preliminary data.</text>
</comment>
<dbReference type="InterPro" id="IPR024694">
    <property type="entry name" value="PurE_prokaryotes"/>
</dbReference>
<evidence type="ECO:0000313" key="7">
    <source>
        <dbReference type="EMBL" id="MZP30494.1"/>
    </source>
</evidence>
<protein>
    <recommendedName>
        <fullName evidence="3 4">N5-carboxyaminoimidazole ribonucleotide mutase</fullName>
        <shortName evidence="3 4">N5-CAIR mutase</shortName>
        <ecNumber evidence="3 4">5.4.99.18</ecNumber>
    </recommendedName>
    <alternativeName>
        <fullName evidence="3">5-(carboxyamino)imidazole ribonucleotide mutase</fullName>
    </alternativeName>
</protein>
<keyword evidence="7" id="KW-0456">Lyase</keyword>
<dbReference type="UniPathway" id="UPA00074">
    <property type="reaction ID" value="UER00943"/>
</dbReference>
<feature type="binding site" evidence="3 5">
    <location>
        <position position="19"/>
    </location>
    <ligand>
        <name>substrate</name>
    </ligand>
</feature>
<evidence type="ECO:0000256" key="5">
    <source>
        <dbReference type="PIRSR" id="PIRSR001338-1"/>
    </source>
</evidence>
<dbReference type="GO" id="GO:0006189">
    <property type="term" value="P:'de novo' IMP biosynthetic process"/>
    <property type="evidence" value="ECO:0007669"/>
    <property type="project" value="UniProtKB-UniRule"/>
</dbReference>